<dbReference type="Proteomes" id="UP000799291">
    <property type="component" value="Unassembled WGS sequence"/>
</dbReference>
<evidence type="ECO:0000259" key="9">
    <source>
        <dbReference type="Pfam" id="PF00176"/>
    </source>
</evidence>
<evidence type="ECO:0000256" key="7">
    <source>
        <dbReference type="ARBA" id="ARBA00022833"/>
    </source>
</evidence>
<proteinExistence type="predicted"/>
<dbReference type="Gene3D" id="3.40.50.300">
    <property type="entry name" value="P-loop containing nucleotide triphosphate hydrolases"/>
    <property type="match status" value="1"/>
</dbReference>
<keyword evidence="8" id="KW-0067">ATP-binding</keyword>
<dbReference type="GO" id="GO:0008168">
    <property type="term" value="F:methyltransferase activity"/>
    <property type="evidence" value="ECO:0007669"/>
    <property type="project" value="UniProtKB-KW"/>
</dbReference>
<dbReference type="PROSITE" id="PS00518">
    <property type="entry name" value="ZF_RING_1"/>
    <property type="match status" value="1"/>
</dbReference>
<keyword evidence="7" id="KW-0862">Zinc</keyword>
<dbReference type="InterPro" id="IPR050628">
    <property type="entry name" value="SNF2_RAD54_helicase_TF"/>
</dbReference>
<protein>
    <recommendedName>
        <fullName evidence="9">SNF2 N-terminal domain-containing protein</fullName>
    </recommendedName>
</protein>
<dbReference type="GO" id="GO:0006281">
    <property type="term" value="P:DNA repair"/>
    <property type="evidence" value="ECO:0007669"/>
    <property type="project" value="TreeGrafter"/>
</dbReference>
<dbReference type="InterPro" id="IPR000330">
    <property type="entry name" value="SNF2_N"/>
</dbReference>
<dbReference type="PANTHER" id="PTHR45626:SF26">
    <property type="entry name" value="FAMILY HELICASE, PUTATIVE (AFU_ORTHOLOGUE AFUA_2G09120)-RELATED"/>
    <property type="match status" value="1"/>
</dbReference>
<keyword evidence="3" id="KW-0479">Metal-binding</keyword>
<evidence type="ECO:0000256" key="6">
    <source>
        <dbReference type="ARBA" id="ARBA00022801"/>
    </source>
</evidence>
<dbReference type="GO" id="GO:0016787">
    <property type="term" value="F:hydrolase activity"/>
    <property type="evidence" value="ECO:0007669"/>
    <property type="project" value="UniProtKB-KW"/>
</dbReference>
<dbReference type="GO" id="GO:0032259">
    <property type="term" value="P:methylation"/>
    <property type="evidence" value="ECO:0007669"/>
    <property type="project" value="UniProtKB-KW"/>
</dbReference>
<dbReference type="InterPro" id="IPR029063">
    <property type="entry name" value="SAM-dependent_MTases_sf"/>
</dbReference>
<dbReference type="Pfam" id="PF00145">
    <property type="entry name" value="DNA_methylase"/>
    <property type="match status" value="1"/>
</dbReference>
<name>A0A6G1JD03_9PLEO</name>
<evidence type="ECO:0000313" key="10">
    <source>
        <dbReference type="EMBL" id="KAF2688013.1"/>
    </source>
</evidence>
<dbReference type="InterPro" id="IPR027417">
    <property type="entry name" value="P-loop_NTPase"/>
</dbReference>
<dbReference type="PANTHER" id="PTHR45626">
    <property type="entry name" value="TRANSCRIPTION TERMINATION FACTOR 2-RELATED"/>
    <property type="match status" value="1"/>
</dbReference>
<accession>A0A6G1JD03</accession>
<dbReference type="SUPFAM" id="SSF52540">
    <property type="entry name" value="P-loop containing nucleoside triphosphate hydrolases"/>
    <property type="match status" value="2"/>
</dbReference>
<dbReference type="GO" id="GO:0005524">
    <property type="term" value="F:ATP binding"/>
    <property type="evidence" value="ECO:0007669"/>
    <property type="project" value="UniProtKB-KW"/>
</dbReference>
<evidence type="ECO:0000256" key="4">
    <source>
        <dbReference type="ARBA" id="ARBA00022741"/>
    </source>
</evidence>
<evidence type="ECO:0000256" key="1">
    <source>
        <dbReference type="ARBA" id="ARBA00022603"/>
    </source>
</evidence>
<keyword evidence="6" id="KW-0378">Hydrolase</keyword>
<dbReference type="GO" id="GO:0008094">
    <property type="term" value="F:ATP-dependent activity, acting on DNA"/>
    <property type="evidence" value="ECO:0007669"/>
    <property type="project" value="TreeGrafter"/>
</dbReference>
<dbReference type="GO" id="GO:0005634">
    <property type="term" value="C:nucleus"/>
    <property type="evidence" value="ECO:0007669"/>
    <property type="project" value="TreeGrafter"/>
</dbReference>
<evidence type="ECO:0000256" key="3">
    <source>
        <dbReference type="ARBA" id="ARBA00022723"/>
    </source>
</evidence>
<dbReference type="Gene3D" id="3.40.50.150">
    <property type="entry name" value="Vaccinia Virus protein VP39"/>
    <property type="match status" value="1"/>
</dbReference>
<dbReference type="EMBL" id="MU005574">
    <property type="protein sequence ID" value="KAF2688013.1"/>
    <property type="molecule type" value="Genomic_DNA"/>
</dbReference>
<evidence type="ECO:0000256" key="2">
    <source>
        <dbReference type="ARBA" id="ARBA00022679"/>
    </source>
</evidence>
<gene>
    <name evidence="10" type="ORF">K458DRAFT_294513</name>
</gene>
<keyword evidence="11" id="KW-1185">Reference proteome</keyword>
<keyword evidence="4" id="KW-0547">Nucleotide-binding</keyword>
<dbReference type="InterPro" id="IPR001525">
    <property type="entry name" value="C5_MeTfrase"/>
</dbReference>
<dbReference type="InterPro" id="IPR017907">
    <property type="entry name" value="Znf_RING_CS"/>
</dbReference>
<feature type="domain" description="SNF2 N-terminal" evidence="9">
    <location>
        <begin position="1055"/>
        <end position="1207"/>
    </location>
</feature>
<dbReference type="SUPFAM" id="SSF53335">
    <property type="entry name" value="S-adenosyl-L-methionine-dependent methyltransferases"/>
    <property type="match status" value="1"/>
</dbReference>
<organism evidence="10 11">
    <name type="scientific">Lentithecium fluviatile CBS 122367</name>
    <dbReference type="NCBI Taxonomy" id="1168545"/>
    <lineage>
        <taxon>Eukaryota</taxon>
        <taxon>Fungi</taxon>
        <taxon>Dikarya</taxon>
        <taxon>Ascomycota</taxon>
        <taxon>Pezizomycotina</taxon>
        <taxon>Dothideomycetes</taxon>
        <taxon>Pleosporomycetidae</taxon>
        <taxon>Pleosporales</taxon>
        <taxon>Massarineae</taxon>
        <taxon>Lentitheciaceae</taxon>
        <taxon>Lentithecium</taxon>
    </lineage>
</organism>
<dbReference type="InterPro" id="IPR038718">
    <property type="entry name" value="SNF2-like_sf"/>
</dbReference>
<dbReference type="OrthoDB" id="423221at2759"/>
<reference evidence="10" key="1">
    <citation type="journal article" date="2020" name="Stud. Mycol.">
        <title>101 Dothideomycetes genomes: a test case for predicting lifestyles and emergence of pathogens.</title>
        <authorList>
            <person name="Haridas S."/>
            <person name="Albert R."/>
            <person name="Binder M."/>
            <person name="Bloem J."/>
            <person name="Labutti K."/>
            <person name="Salamov A."/>
            <person name="Andreopoulos B."/>
            <person name="Baker S."/>
            <person name="Barry K."/>
            <person name="Bills G."/>
            <person name="Bluhm B."/>
            <person name="Cannon C."/>
            <person name="Castanera R."/>
            <person name="Culley D."/>
            <person name="Daum C."/>
            <person name="Ezra D."/>
            <person name="Gonzalez J."/>
            <person name="Henrissat B."/>
            <person name="Kuo A."/>
            <person name="Liang C."/>
            <person name="Lipzen A."/>
            <person name="Lutzoni F."/>
            <person name="Magnuson J."/>
            <person name="Mondo S."/>
            <person name="Nolan M."/>
            <person name="Ohm R."/>
            <person name="Pangilinan J."/>
            <person name="Park H.-J."/>
            <person name="Ramirez L."/>
            <person name="Alfaro M."/>
            <person name="Sun H."/>
            <person name="Tritt A."/>
            <person name="Yoshinaga Y."/>
            <person name="Zwiers L.-H."/>
            <person name="Turgeon B."/>
            <person name="Goodwin S."/>
            <person name="Spatafora J."/>
            <person name="Crous P."/>
            <person name="Grigoriev I."/>
        </authorList>
    </citation>
    <scope>NUCLEOTIDE SEQUENCE</scope>
    <source>
        <strain evidence="10">CBS 122367</strain>
    </source>
</reference>
<evidence type="ECO:0000256" key="8">
    <source>
        <dbReference type="ARBA" id="ARBA00022840"/>
    </source>
</evidence>
<keyword evidence="1" id="KW-0489">Methyltransferase</keyword>
<evidence type="ECO:0000313" key="11">
    <source>
        <dbReference type="Proteomes" id="UP000799291"/>
    </source>
</evidence>
<dbReference type="GO" id="GO:0008270">
    <property type="term" value="F:zinc ion binding"/>
    <property type="evidence" value="ECO:0007669"/>
    <property type="project" value="UniProtKB-KW"/>
</dbReference>
<dbReference type="Gene3D" id="3.40.50.10810">
    <property type="entry name" value="Tandem AAA-ATPase domain"/>
    <property type="match status" value="2"/>
</dbReference>
<keyword evidence="2" id="KW-0808">Transferase</keyword>
<dbReference type="Pfam" id="PF00176">
    <property type="entry name" value="SNF2-rel_dom"/>
    <property type="match status" value="1"/>
</dbReference>
<keyword evidence="5" id="KW-0863">Zinc-finger</keyword>
<evidence type="ECO:0000256" key="5">
    <source>
        <dbReference type="ARBA" id="ARBA00022771"/>
    </source>
</evidence>
<sequence length="1975" mass="221549">MTEEEDEEEEFVPTIAAVKKSTTNKKAGKGIDTTLPPLYNIDHIFADMAIKSIDLGLLKALSELGNRCLNVATMCSGTEAPIIALELLSQALEQRGIVGIRVNHRFSAEINPSKQAYIERNFQPKLLFRDVREFIPPDSKTATTAYGAEEPIPGGIDFLVAGFVCKDLSRLNNHQKGLDDEGESGDTWNAIYSYTKRFRPRIVLIENVKHTREFWDGFKAKWAAIGYEYTWIFCDTKDYYIPQTRQRMYMIAIDQSQYAKGVEKALGGWEDLMKKLQRRCSSPFDAFLAVDTPDHNRCASLASDPSWALCKLRYDLCRADLRLGIGRTVTRWSEDGTVRPPDWANHVWYHSQSQRVFDCIDIANLIGAQQGHDSLYKMAIWDVSQNVDRFKADLGIVSCITPGGSNFVTNRHTALTGSELLLLQGMPASKLLFAKETQKDLQDLAGNAMTTTVIGASLVAALITGWKTLKDTPHQSHQSTADLRNEKTTELVTVKSWERLELPPTGPDELRLRDLMNEGWSSSRLCNCEGTKKMSKSPIQICDSCGHTACSACAGNPKHAYSTKIAPFERKLGPSSFERKWRSLLPPRLKFSAFPNAQSLKKGSRSGHISNGEEWHAFINRIEQVNIPSIYFSIRGFKRCNASWRVMYGSREATLELVIADKLHWHLTVKCPSSEPGNSPLRKILAQPFARGLVDLNSTLLKPEWHIYTPRSRACSINITATGSASSWRSRIGLPDYKDETVPFHLQIDGGASREGEVLTGHYKHLPNCGTAKSSLYKAEYQDRDSMFLFLDQDPIGPYDQDSFVFSGNCERLPYGEARFLLGCIEPSWEPQSGSLAQVQVIVPGKCVEWVVKHVNLEAPSYTRLASVPSATALSSARIGRCSQALVLLDVETNVTLGVERFDQFAWTLEGAKTYHAFSAWQEFHATCPKAECDCAPVVPRILWSVNEKGEAIAQEDRKAAAVFERTLKTRCDIFHVKASKSPTGTRVRIAINLASLVHRARSRLLTPQSSSWRLRTDHSDLSPGKFPKFRLRSNASDEPYTGPLSLQYTLDRVQMQSLSWMRSQESGRRLSLMEVEEAIHSELGWRIEAQAKSSIVVRGGVLADLPSFGKTVTTIALINSEFEDATADTLLEQNRQFSAVSHLIDVAATLVVCPPHIAKQWQVQFRDCLGRDNSYNIILVESFSDLGRISIQDIRDARIVVLSWSVLADEAYISQLARFSAMPLPASTKGRAYDAWLDCCSDKIPSQVEAYERLGPEFAEHTNKLAEDRLAHSDFKATVPLKISHGSAYHSFNAMQLAKFQSAKPLKRTKRKGLAPRASGASHLSVPLLQMFRFNRIVIDEYHYLYGKNSEDHPACAVIKRISAPKRWVLSGTPALANFSDVNQIALFLGIKLGRDVYGDGTVTTALEKKLISEQTDAERFLSHTENMSYQWHEARHKRAQEFLDHFVRQNEPSLENITCQETLHPIELGIAHHAVYLELSQHLISQRMQIKKLNSKSKSYRSDRLNESLNNSATAEEALLKCALLFKTGKGESSLDCFRDIRRRERREIKERIRSLLKDLRVGCLRKLSDPTEDHYLAFKRDIQSGNIFGDEVVRLSVGELVRKVDEEVSIPRTKKKDTAPKDRTALKQLASELRATAHEFSVAVRSVRFVKSINSLLPVITAGNDGSSHACNSSSCTRTATLDQLYLISHCGHIVCAPCLQARTDSEACPRQGCEIPIQTKNLIKVSALGSRKDDVSRKSFGRKLDSISALIKRLPKNDQGIVFIPNDGVSKDIEDAFNHHKILFHSLSTRKAGAAKILEDFKTNTDPQKRKKVLILNLASETAAGANLVNANHIIFVSPLLAKSQSGYESAMAQAIARSRRYRQEKNVYIYHFAALRTIDVDILEHRHKHLDAIYGPGSALRMPLKCERKERTKMVRNRKGVVALVPYSWLANEESRKDIDVDEELESFTSLLTFSETFKTDGDDDDDDDD</sequence>